<dbReference type="GO" id="GO:0000160">
    <property type="term" value="P:phosphorelay signal transduction system"/>
    <property type="evidence" value="ECO:0007669"/>
    <property type="project" value="InterPro"/>
</dbReference>
<keyword evidence="2 7" id="KW-0597">Phosphoprotein</keyword>
<dbReference type="InterPro" id="IPR011006">
    <property type="entry name" value="CheY-like_superfamily"/>
</dbReference>
<dbReference type="Proteomes" id="UP000294902">
    <property type="component" value="Unassembled WGS sequence"/>
</dbReference>
<feature type="domain" description="Response regulatory" evidence="9">
    <location>
        <begin position="5"/>
        <end position="121"/>
    </location>
</feature>
<evidence type="ECO:0000256" key="3">
    <source>
        <dbReference type="ARBA" id="ARBA00023015"/>
    </source>
</evidence>
<evidence type="ECO:0000256" key="7">
    <source>
        <dbReference type="PROSITE-ProRule" id="PRU00169"/>
    </source>
</evidence>
<dbReference type="SMART" id="SM00421">
    <property type="entry name" value="HTH_LUXR"/>
    <property type="match status" value="1"/>
</dbReference>
<evidence type="ECO:0000259" key="8">
    <source>
        <dbReference type="PROSITE" id="PS50043"/>
    </source>
</evidence>
<dbReference type="PROSITE" id="PS50043">
    <property type="entry name" value="HTH_LUXR_2"/>
    <property type="match status" value="1"/>
</dbReference>
<dbReference type="PROSITE" id="PS50110">
    <property type="entry name" value="RESPONSE_REGULATORY"/>
    <property type="match status" value="1"/>
</dbReference>
<dbReference type="AlphaFoldDB" id="A0A4V6NZR6"/>
<dbReference type="Pfam" id="PF00196">
    <property type="entry name" value="GerE"/>
    <property type="match status" value="1"/>
</dbReference>
<dbReference type="EMBL" id="SMAL01000012">
    <property type="protein sequence ID" value="TCT12285.1"/>
    <property type="molecule type" value="Genomic_DNA"/>
</dbReference>
<proteinExistence type="predicted"/>
<dbReference type="OrthoDB" id="9779069at2"/>
<comment type="function">
    <text evidence="6">May play the central regulatory role in sporulation. It may be an element of the effector pathway responsible for the activation of sporulation genes in response to nutritional stress. Spo0A may act in concert with spo0H (a sigma factor) to control the expression of some genes that are critical to the sporulation process.</text>
</comment>
<evidence type="ECO:0000256" key="5">
    <source>
        <dbReference type="ARBA" id="ARBA00023163"/>
    </source>
</evidence>
<protein>
    <recommendedName>
        <fullName evidence="1">Stage 0 sporulation protein A homolog</fullName>
    </recommendedName>
</protein>
<evidence type="ECO:0000259" key="9">
    <source>
        <dbReference type="PROSITE" id="PS50110"/>
    </source>
</evidence>
<feature type="domain" description="HTH luxR-type" evidence="8">
    <location>
        <begin position="145"/>
        <end position="211"/>
    </location>
</feature>
<accession>A0A4V6NZR6</accession>
<dbReference type="InterPro" id="IPR016032">
    <property type="entry name" value="Sig_transdc_resp-reg_C-effctor"/>
</dbReference>
<keyword evidence="5" id="KW-0804">Transcription</keyword>
<dbReference type="CDD" id="cd17535">
    <property type="entry name" value="REC_NarL-like"/>
    <property type="match status" value="1"/>
</dbReference>
<gene>
    <name evidence="10" type="ORF">EDC18_11257</name>
</gene>
<dbReference type="Gene3D" id="3.40.50.2300">
    <property type="match status" value="1"/>
</dbReference>
<dbReference type="SUPFAM" id="SSF52172">
    <property type="entry name" value="CheY-like"/>
    <property type="match status" value="1"/>
</dbReference>
<dbReference type="InterPro" id="IPR058245">
    <property type="entry name" value="NreC/VraR/RcsB-like_REC"/>
</dbReference>
<evidence type="ECO:0000256" key="1">
    <source>
        <dbReference type="ARBA" id="ARBA00018672"/>
    </source>
</evidence>
<dbReference type="InterPro" id="IPR001789">
    <property type="entry name" value="Sig_transdc_resp-reg_receiver"/>
</dbReference>
<evidence type="ECO:0000313" key="11">
    <source>
        <dbReference type="Proteomes" id="UP000294902"/>
    </source>
</evidence>
<keyword evidence="11" id="KW-1185">Reference proteome</keyword>
<comment type="caution">
    <text evidence="10">The sequence shown here is derived from an EMBL/GenBank/DDBJ whole genome shotgun (WGS) entry which is preliminary data.</text>
</comment>
<dbReference type="RefSeq" id="WP_132253828.1">
    <property type="nucleotide sequence ID" value="NZ_SMAL01000012.1"/>
</dbReference>
<dbReference type="InterPro" id="IPR000792">
    <property type="entry name" value="Tscrpt_reg_LuxR_C"/>
</dbReference>
<feature type="modified residue" description="4-aspartylphosphate" evidence="7">
    <location>
        <position position="56"/>
    </location>
</feature>
<dbReference type="GO" id="GO:0003677">
    <property type="term" value="F:DNA binding"/>
    <property type="evidence" value="ECO:0007669"/>
    <property type="project" value="UniProtKB-KW"/>
</dbReference>
<evidence type="ECO:0000256" key="2">
    <source>
        <dbReference type="ARBA" id="ARBA00022553"/>
    </source>
</evidence>
<dbReference type="SUPFAM" id="SSF46894">
    <property type="entry name" value="C-terminal effector domain of the bipartite response regulators"/>
    <property type="match status" value="1"/>
</dbReference>
<dbReference type="PANTHER" id="PTHR43214">
    <property type="entry name" value="TWO-COMPONENT RESPONSE REGULATOR"/>
    <property type="match status" value="1"/>
</dbReference>
<dbReference type="PRINTS" id="PR00038">
    <property type="entry name" value="HTHLUXR"/>
</dbReference>
<keyword evidence="4" id="KW-0238">DNA-binding</keyword>
<name>A0A4V6NZR6_9FIRM</name>
<evidence type="ECO:0000256" key="6">
    <source>
        <dbReference type="ARBA" id="ARBA00024867"/>
    </source>
</evidence>
<dbReference type="SMART" id="SM00448">
    <property type="entry name" value="REC"/>
    <property type="match status" value="1"/>
</dbReference>
<organism evidence="10 11">
    <name type="scientific">Natranaerovirga pectinivora</name>
    <dbReference type="NCBI Taxonomy" id="682400"/>
    <lineage>
        <taxon>Bacteria</taxon>
        <taxon>Bacillati</taxon>
        <taxon>Bacillota</taxon>
        <taxon>Clostridia</taxon>
        <taxon>Lachnospirales</taxon>
        <taxon>Natranaerovirgaceae</taxon>
        <taxon>Natranaerovirga</taxon>
    </lineage>
</organism>
<dbReference type="GO" id="GO:0006355">
    <property type="term" value="P:regulation of DNA-templated transcription"/>
    <property type="evidence" value="ECO:0007669"/>
    <property type="project" value="InterPro"/>
</dbReference>
<dbReference type="CDD" id="cd06170">
    <property type="entry name" value="LuxR_C_like"/>
    <property type="match status" value="1"/>
</dbReference>
<dbReference type="Pfam" id="PF00072">
    <property type="entry name" value="Response_reg"/>
    <property type="match status" value="1"/>
</dbReference>
<sequence length="213" mass="23857">MNKIKVLLVDDEKLIRDGLKIILDTYEQINIVGLCENGEDAYSFCVETEVDVVLMDIRMPILNGVDATKKIKETMPQIKVLILTTFNDTEYIYEGLKYGASGYMLKDSAYDLIVDSIVAAHKGNVVVHPDVASKIIENNGFVKQEAVDLECNLTEKEVLIIKAIAEGLTNKEIGEKLFLSEGTIKNNVSTILEKLELRDRTQIAIFAFKSHMV</sequence>
<evidence type="ECO:0000256" key="4">
    <source>
        <dbReference type="ARBA" id="ARBA00023125"/>
    </source>
</evidence>
<keyword evidence="3" id="KW-0805">Transcription regulation</keyword>
<dbReference type="InterPro" id="IPR039420">
    <property type="entry name" value="WalR-like"/>
</dbReference>
<evidence type="ECO:0000313" key="10">
    <source>
        <dbReference type="EMBL" id="TCT12285.1"/>
    </source>
</evidence>
<reference evidence="10 11" key="1">
    <citation type="submission" date="2019-03" db="EMBL/GenBank/DDBJ databases">
        <title>Genomic Encyclopedia of Type Strains, Phase IV (KMG-IV): sequencing the most valuable type-strain genomes for metagenomic binning, comparative biology and taxonomic classification.</title>
        <authorList>
            <person name="Goeker M."/>
        </authorList>
    </citation>
    <scope>NUCLEOTIDE SEQUENCE [LARGE SCALE GENOMIC DNA]</scope>
    <source>
        <strain evidence="10 11">DSM 24629</strain>
    </source>
</reference>
<dbReference type="PANTHER" id="PTHR43214:SF40">
    <property type="entry name" value="TRANSCRIPTIONAL REGULATORY PROTEIN LNRK"/>
    <property type="match status" value="1"/>
</dbReference>